<gene>
    <name evidence="2" type="ORF">X777_03335</name>
</gene>
<evidence type="ECO:0000313" key="3">
    <source>
        <dbReference type="Proteomes" id="UP000053097"/>
    </source>
</evidence>
<reference evidence="2 3" key="1">
    <citation type="journal article" date="2014" name="Curr. Biol.">
        <title>The genome of the clonal raider ant Cerapachys biroi.</title>
        <authorList>
            <person name="Oxley P.R."/>
            <person name="Ji L."/>
            <person name="Fetter-Pruneda I."/>
            <person name="McKenzie S.K."/>
            <person name="Li C."/>
            <person name="Hu H."/>
            <person name="Zhang G."/>
            <person name="Kronauer D.J."/>
        </authorList>
    </citation>
    <scope>NUCLEOTIDE SEQUENCE [LARGE SCALE GENOMIC DNA]</scope>
</reference>
<feature type="compositionally biased region" description="Basic and acidic residues" evidence="1">
    <location>
        <begin position="49"/>
        <end position="61"/>
    </location>
</feature>
<dbReference type="EMBL" id="KK107163">
    <property type="protein sequence ID" value="EZA56548.1"/>
    <property type="molecule type" value="Genomic_DNA"/>
</dbReference>
<dbReference type="Proteomes" id="UP000053097">
    <property type="component" value="Unassembled WGS sequence"/>
</dbReference>
<organism evidence="2 3">
    <name type="scientific">Ooceraea biroi</name>
    <name type="common">Clonal raider ant</name>
    <name type="synonym">Cerapachys biroi</name>
    <dbReference type="NCBI Taxonomy" id="2015173"/>
    <lineage>
        <taxon>Eukaryota</taxon>
        <taxon>Metazoa</taxon>
        <taxon>Ecdysozoa</taxon>
        <taxon>Arthropoda</taxon>
        <taxon>Hexapoda</taxon>
        <taxon>Insecta</taxon>
        <taxon>Pterygota</taxon>
        <taxon>Neoptera</taxon>
        <taxon>Endopterygota</taxon>
        <taxon>Hymenoptera</taxon>
        <taxon>Apocrita</taxon>
        <taxon>Aculeata</taxon>
        <taxon>Formicoidea</taxon>
        <taxon>Formicidae</taxon>
        <taxon>Dorylinae</taxon>
        <taxon>Ooceraea</taxon>
    </lineage>
</organism>
<sequence>MSSLQHYTVQTLIPSPNHPKAHHLSTPLPVYPLCALLGLLSKPALNHTSAHDAARGDEKGLKRSKIRKARTGGGVASTNNQPEFEILRSLQS</sequence>
<proteinExistence type="predicted"/>
<protein>
    <submittedName>
        <fullName evidence="2">Uncharacterized protein</fullName>
    </submittedName>
</protein>
<dbReference type="AlphaFoldDB" id="A0A026WKN9"/>
<evidence type="ECO:0000313" key="2">
    <source>
        <dbReference type="EMBL" id="EZA56548.1"/>
    </source>
</evidence>
<keyword evidence="3" id="KW-1185">Reference proteome</keyword>
<feature type="region of interest" description="Disordered" evidence="1">
    <location>
        <begin position="48"/>
        <end position="92"/>
    </location>
</feature>
<accession>A0A026WKN9</accession>
<feature type="region of interest" description="Disordered" evidence="1">
    <location>
        <begin position="1"/>
        <end position="22"/>
    </location>
</feature>
<feature type="compositionally biased region" description="Polar residues" evidence="1">
    <location>
        <begin position="1"/>
        <end position="14"/>
    </location>
</feature>
<evidence type="ECO:0000256" key="1">
    <source>
        <dbReference type="SAM" id="MobiDB-lite"/>
    </source>
</evidence>
<name>A0A026WKN9_OOCBI</name>